<dbReference type="Pfam" id="PF19290">
    <property type="entry name" value="PmbA_TldD_2nd"/>
    <property type="match status" value="1"/>
</dbReference>
<dbReference type="RefSeq" id="WP_012828445.1">
    <property type="nucleotide sequence ID" value="NC_013440.1"/>
</dbReference>
<evidence type="ECO:0000256" key="1">
    <source>
        <dbReference type="ARBA" id="ARBA00005836"/>
    </source>
</evidence>
<dbReference type="InterPro" id="IPR002510">
    <property type="entry name" value="Metalloprtase-TldD/E_N"/>
</dbReference>
<evidence type="ECO:0000259" key="2">
    <source>
        <dbReference type="Pfam" id="PF01523"/>
    </source>
</evidence>
<dbReference type="InterPro" id="IPR035068">
    <property type="entry name" value="TldD/PmbA_N"/>
</dbReference>
<dbReference type="SUPFAM" id="SSF111283">
    <property type="entry name" value="Putative modulator of DNA gyrase, PmbA/TldD"/>
    <property type="match status" value="1"/>
</dbReference>
<dbReference type="Pfam" id="PF19289">
    <property type="entry name" value="PmbA_TldD_3rd"/>
    <property type="match status" value="1"/>
</dbReference>
<feature type="domain" description="Metalloprotease TldD/E N-terminal" evidence="2">
    <location>
        <begin position="27"/>
        <end position="91"/>
    </location>
</feature>
<comment type="similarity">
    <text evidence="1">Belongs to the peptidase U62 family.</text>
</comment>
<evidence type="ECO:0000313" key="6">
    <source>
        <dbReference type="Proteomes" id="UP000001880"/>
    </source>
</evidence>
<accession>D0LV04</accession>
<dbReference type="InterPro" id="IPR045570">
    <property type="entry name" value="Metalloprtase-TldD/E_cen_dom"/>
</dbReference>
<dbReference type="eggNOG" id="COG0312">
    <property type="taxonomic scope" value="Bacteria"/>
</dbReference>
<feature type="domain" description="Metalloprotease TldD/E central" evidence="4">
    <location>
        <begin position="123"/>
        <end position="228"/>
    </location>
</feature>
<dbReference type="Pfam" id="PF01523">
    <property type="entry name" value="PmbA_TldD_1st"/>
    <property type="match status" value="1"/>
</dbReference>
<evidence type="ECO:0000259" key="3">
    <source>
        <dbReference type="Pfam" id="PF19289"/>
    </source>
</evidence>
<dbReference type="EMBL" id="CP001804">
    <property type="protein sequence ID" value="ACY15845.1"/>
    <property type="molecule type" value="Genomic_DNA"/>
</dbReference>
<dbReference type="GO" id="GO:0005829">
    <property type="term" value="C:cytosol"/>
    <property type="evidence" value="ECO:0007669"/>
    <property type="project" value="TreeGrafter"/>
</dbReference>
<name>D0LV04_HALO1</name>
<dbReference type="InterPro" id="IPR045569">
    <property type="entry name" value="Metalloprtase-TldD/E_C"/>
</dbReference>
<dbReference type="PANTHER" id="PTHR43421">
    <property type="entry name" value="METALLOPROTEASE PMBA"/>
    <property type="match status" value="1"/>
</dbReference>
<reference evidence="5 6" key="1">
    <citation type="journal article" date="2010" name="Stand. Genomic Sci.">
        <title>Complete genome sequence of Haliangium ochraceum type strain (SMP-2).</title>
        <authorList>
            <consortium name="US DOE Joint Genome Institute (JGI-PGF)"/>
            <person name="Ivanova N."/>
            <person name="Daum C."/>
            <person name="Lang E."/>
            <person name="Abt B."/>
            <person name="Kopitz M."/>
            <person name="Saunders E."/>
            <person name="Lapidus A."/>
            <person name="Lucas S."/>
            <person name="Glavina Del Rio T."/>
            <person name="Nolan M."/>
            <person name="Tice H."/>
            <person name="Copeland A."/>
            <person name="Cheng J.F."/>
            <person name="Chen F."/>
            <person name="Bruce D."/>
            <person name="Goodwin L."/>
            <person name="Pitluck S."/>
            <person name="Mavromatis K."/>
            <person name="Pati A."/>
            <person name="Mikhailova N."/>
            <person name="Chen A."/>
            <person name="Palaniappan K."/>
            <person name="Land M."/>
            <person name="Hauser L."/>
            <person name="Chang Y.J."/>
            <person name="Jeffries C.D."/>
            <person name="Detter J.C."/>
            <person name="Brettin T."/>
            <person name="Rohde M."/>
            <person name="Goker M."/>
            <person name="Bristow J."/>
            <person name="Markowitz V."/>
            <person name="Eisen J.A."/>
            <person name="Hugenholtz P."/>
            <person name="Kyrpides N.C."/>
            <person name="Klenk H.P."/>
        </authorList>
    </citation>
    <scope>NUCLEOTIDE SEQUENCE [LARGE SCALE GENOMIC DNA]</scope>
    <source>
        <strain evidence="6">DSM 14365 / CIP 107738 / JCM 11303 / AJ 13395 / SMP-2</strain>
    </source>
</reference>
<dbReference type="InterPro" id="IPR036059">
    <property type="entry name" value="TldD/PmbA_sf"/>
</dbReference>
<dbReference type="OrthoDB" id="9803618at2"/>
<evidence type="ECO:0000259" key="4">
    <source>
        <dbReference type="Pfam" id="PF19290"/>
    </source>
</evidence>
<organism evidence="5 6">
    <name type="scientific">Haliangium ochraceum (strain DSM 14365 / JCM 11303 / SMP-2)</name>
    <dbReference type="NCBI Taxonomy" id="502025"/>
    <lineage>
        <taxon>Bacteria</taxon>
        <taxon>Pseudomonadati</taxon>
        <taxon>Myxococcota</taxon>
        <taxon>Polyangia</taxon>
        <taxon>Haliangiales</taxon>
        <taxon>Kofleriaceae</taxon>
        <taxon>Haliangium</taxon>
    </lineage>
</organism>
<dbReference type="HOGENOM" id="CLU_026425_0_0_7"/>
<dbReference type="InterPro" id="IPR047657">
    <property type="entry name" value="PmbA"/>
</dbReference>
<gene>
    <name evidence="5" type="ordered locus">Hoch_3343</name>
</gene>
<dbReference type="Gene3D" id="3.30.2290.10">
    <property type="entry name" value="PmbA/TldD superfamily"/>
    <property type="match status" value="1"/>
</dbReference>
<dbReference type="KEGG" id="hoh:Hoch_3343"/>
<dbReference type="GO" id="GO:0008237">
    <property type="term" value="F:metallopeptidase activity"/>
    <property type="evidence" value="ECO:0007669"/>
    <property type="project" value="InterPro"/>
</dbReference>
<evidence type="ECO:0000313" key="5">
    <source>
        <dbReference type="EMBL" id="ACY15845.1"/>
    </source>
</evidence>
<dbReference type="Proteomes" id="UP000001880">
    <property type="component" value="Chromosome"/>
</dbReference>
<sequence>MSDLVNDLCDIAAKAVELAKKHGADDAEVVVRDGAELTAKVRLGQPELVQEAGSRALGLRIFKDLRSAVTYTSDLRAEPLDAFIAESVTLAELSEPDEFNRLPDAADLAKEVPALDLWDESCLSIDAAEALRRCQRGEKAALDFDPRVGNSDGASFSRVLGASAFASSGGFVGGYRGTYASFYVEPLCDDADNKKRNGYWWTAGRFLDTLADPEEVGREAARRTVATLGSRKIETCEVPVIFDPEVGRSIVGTVFSVSNGSSMYRKSTYLLDREGTPIASPLVTIVDDPLIPRAPGSRAFDGDGLPTRRNVVVERGVLETVLCDTYSARKLGRASTGSAGRGVGGTPGPTTSNLIMQPGETDRDALIAKTERGLYVTSMMGFGFNPITGDFSRGAQGFWIENGELGFPVSEITVSCNFDDLLQRIDHVCSDLDQRASTACPTFRVSRMTIAGR</sequence>
<dbReference type="AlphaFoldDB" id="D0LV04"/>
<proteinExistence type="inferred from homology"/>
<feature type="domain" description="Metalloprotease TldD/E C-terminal" evidence="3">
    <location>
        <begin position="235"/>
        <end position="452"/>
    </location>
</feature>
<dbReference type="GO" id="GO:0006508">
    <property type="term" value="P:proteolysis"/>
    <property type="evidence" value="ECO:0007669"/>
    <property type="project" value="InterPro"/>
</dbReference>
<keyword evidence="6" id="KW-1185">Reference proteome</keyword>
<protein>
    <submittedName>
        <fullName evidence="5">Peptidase U62 modulator of DNA gyrase</fullName>
    </submittedName>
</protein>
<dbReference type="STRING" id="502025.Hoch_3343"/>
<dbReference type="PANTHER" id="PTHR43421:SF1">
    <property type="entry name" value="METALLOPROTEASE PMBA"/>
    <property type="match status" value="1"/>
</dbReference>